<keyword evidence="1" id="KW-0378">Hydrolase</keyword>
<dbReference type="NCBIfam" id="TIGR00229">
    <property type="entry name" value="sensory_box"/>
    <property type="match status" value="2"/>
</dbReference>
<dbReference type="SUPFAM" id="SSF55785">
    <property type="entry name" value="PYP-like sensor domain (PAS domain)"/>
    <property type="match status" value="2"/>
</dbReference>
<dbReference type="InterPro" id="IPR001932">
    <property type="entry name" value="PPM-type_phosphatase-like_dom"/>
</dbReference>
<evidence type="ECO:0000259" key="5">
    <source>
        <dbReference type="PROSITE" id="PS51746"/>
    </source>
</evidence>
<evidence type="ECO:0000256" key="1">
    <source>
        <dbReference type="ARBA" id="ARBA00022801"/>
    </source>
</evidence>
<dbReference type="CDD" id="cd00130">
    <property type="entry name" value="PAS"/>
    <property type="match status" value="2"/>
</dbReference>
<dbReference type="InterPro" id="IPR013656">
    <property type="entry name" value="PAS_4"/>
</dbReference>
<feature type="domain" description="PAC" evidence="4">
    <location>
        <begin position="211"/>
        <end position="263"/>
    </location>
</feature>
<dbReference type="RefSeq" id="WP_377089314.1">
    <property type="nucleotide sequence ID" value="NZ_JBHSJL010000014.1"/>
</dbReference>
<dbReference type="InterPro" id="IPR013655">
    <property type="entry name" value="PAS_fold_3"/>
</dbReference>
<reference evidence="7" key="1">
    <citation type="journal article" date="2019" name="Int. J. Syst. Evol. Microbiol.">
        <title>The Global Catalogue of Microorganisms (GCM) 10K type strain sequencing project: providing services to taxonomists for standard genome sequencing and annotation.</title>
        <authorList>
            <consortium name="The Broad Institute Genomics Platform"/>
            <consortium name="The Broad Institute Genome Sequencing Center for Infectious Disease"/>
            <person name="Wu L."/>
            <person name="Ma J."/>
        </authorList>
    </citation>
    <scope>NUCLEOTIDE SEQUENCE [LARGE SCALE GENOMIC DNA]</scope>
    <source>
        <strain evidence="7">CCUG 57942</strain>
    </source>
</reference>
<dbReference type="Pfam" id="PF08448">
    <property type="entry name" value="PAS_4"/>
    <property type="match status" value="1"/>
</dbReference>
<proteinExistence type="predicted"/>
<feature type="domain" description="PAC" evidence="4">
    <location>
        <begin position="82"/>
        <end position="134"/>
    </location>
</feature>
<dbReference type="EMBL" id="JBHUJB010000034">
    <property type="protein sequence ID" value="MFD2158853.1"/>
    <property type="molecule type" value="Genomic_DNA"/>
</dbReference>
<dbReference type="SMART" id="SM00091">
    <property type="entry name" value="PAS"/>
    <property type="match status" value="2"/>
</dbReference>
<keyword evidence="7" id="KW-1185">Reference proteome</keyword>
<dbReference type="PROSITE" id="PS51746">
    <property type="entry name" value="PPM_2"/>
    <property type="match status" value="1"/>
</dbReference>
<dbReference type="InterPro" id="IPR052016">
    <property type="entry name" value="Bact_Sigma-Reg"/>
</dbReference>
<evidence type="ECO:0000256" key="2">
    <source>
        <dbReference type="SAM" id="Coils"/>
    </source>
</evidence>
<dbReference type="InterPro" id="IPR000014">
    <property type="entry name" value="PAS"/>
</dbReference>
<dbReference type="InterPro" id="IPR035965">
    <property type="entry name" value="PAS-like_dom_sf"/>
</dbReference>
<dbReference type="PANTHER" id="PTHR43156:SF2">
    <property type="entry name" value="STAGE II SPORULATION PROTEIN E"/>
    <property type="match status" value="1"/>
</dbReference>
<feature type="domain" description="PAS" evidence="3">
    <location>
        <begin position="135"/>
        <end position="173"/>
    </location>
</feature>
<dbReference type="PROSITE" id="PS50113">
    <property type="entry name" value="PAC"/>
    <property type="match status" value="2"/>
</dbReference>
<accession>A0ABW4ZA76</accession>
<comment type="caution">
    <text evidence="6">The sequence shown here is derived from an EMBL/GenBank/DDBJ whole genome shotgun (WGS) entry which is preliminary data.</text>
</comment>
<dbReference type="Pfam" id="PF08447">
    <property type="entry name" value="PAS_3"/>
    <property type="match status" value="1"/>
</dbReference>
<dbReference type="InterPro" id="IPR000700">
    <property type="entry name" value="PAS-assoc_C"/>
</dbReference>
<feature type="domain" description="PPM-type phosphatase" evidence="5">
    <location>
        <begin position="307"/>
        <end position="527"/>
    </location>
</feature>
<dbReference type="Gene3D" id="3.60.40.10">
    <property type="entry name" value="PPM-type phosphatase domain"/>
    <property type="match status" value="1"/>
</dbReference>
<dbReference type="Pfam" id="PF07228">
    <property type="entry name" value="SpoIIE"/>
    <property type="match status" value="1"/>
</dbReference>
<sequence>MQTTTQDRLELALRASNEGIWQWNVIEQEVSYSERVLSFLGYDSGEAPNIFLQPDLYLHEDDLPLFKQEVGGILRDRGTDLMAVDCRYRRPEGYFAWLRIRGACIRNDHGRVTKIAGSMIDISKRKNAENALSDERHLLRQLIENIPNNIYFKDRDSRFVMVNKATAVKMGYQSPKEIIGKTDHDFFDKVHADKSRSDEVEIMESLLPQEESLERETWEGGEQDTWVLTTKIPWLDSKGGVRGTFGVTSDVSDMVNVQIRLSNAAAELKKRNQEYQEELELARQVQHSVLDPKPESFPRMGKGTACGVGFSTYYKPDSEMAGDFYEVFAISDTKAGVLICDVMGHGVRAALVVAMLRGLIEKESDSAESPEWFLYGLNDSLVNIFSHAGIQMFATALYLIFDLEKGRMEFATAGHPLPIIRKDGVARVLSSEKIVRGPALGLVPEAPYGADSIGLDELDQVIMFTDGIYEVENAEGEELGVERLIRFLSDRIQSGGGETLDAIVALAGEHCGCAHYGDDVCMLAVDVHKKA</sequence>
<dbReference type="Gene3D" id="3.30.450.20">
    <property type="entry name" value="PAS domain"/>
    <property type="match status" value="2"/>
</dbReference>
<dbReference type="PROSITE" id="PS50112">
    <property type="entry name" value="PAS"/>
    <property type="match status" value="1"/>
</dbReference>
<dbReference type="SUPFAM" id="SSF81606">
    <property type="entry name" value="PP2C-like"/>
    <property type="match status" value="1"/>
</dbReference>
<organism evidence="6 7">
    <name type="scientific">Rubritalea tangerina</name>
    <dbReference type="NCBI Taxonomy" id="430798"/>
    <lineage>
        <taxon>Bacteria</taxon>
        <taxon>Pseudomonadati</taxon>
        <taxon>Verrucomicrobiota</taxon>
        <taxon>Verrucomicrobiia</taxon>
        <taxon>Verrucomicrobiales</taxon>
        <taxon>Rubritaleaceae</taxon>
        <taxon>Rubritalea</taxon>
    </lineage>
</organism>
<feature type="coiled-coil region" evidence="2">
    <location>
        <begin position="258"/>
        <end position="285"/>
    </location>
</feature>
<evidence type="ECO:0000259" key="3">
    <source>
        <dbReference type="PROSITE" id="PS50112"/>
    </source>
</evidence>
<dbReference type="SMART" id="SM00331">
    <property type="entry name" value="PP2C_SIG"/>
    <property type="match status" value="1"/>
</dbReference>
<evidence type="ECO:0000259" key="4">
    <source>
        <dbReference type="PROSITE" id="PS50113"/>
    </source>
</evidence>
<evidence type="ECO:0000313" key="6">
    <source>
        <dbReference type="EMBL" id="MFD2158853.1"/>
    </source>
</evidence>
<dbReference type="PANTHER" id="PTHR43156">
    <property type="entry name" value="STAGE II SPORULATION PROTEIN E-RELATED"/>
    <property type="match status" value="1"/>
</dbReference>
<dbReference type="Proteomes" id="UP001597389">
    <property type="component" value="Unassembled WGS sequence"/>
</dbReference>
<dbReference type="InterPro" id="IPR001610">
    <property type="entry name" value="PAC"/>
</dbReference>
<dbReference type="SMART" id="SM00086">
    <property type="entry name" value="PAC"/>
    <property type="match status" value="1"/>
</dbReference>
<gene>
    <name evidence="6" type="ORF">ACFSW8_08095</name>
</gene>
<keyword evidence="2" id="KW-0175">Coiled coil</keyword>
<evidence type="ECO:0000313" key="7">
    <source>
        <dbReference type="Proteomes" id="UP001597389"/>
    </source>
</evidence>
<protein>
    <submittedName>
        <fullName evidence="6">SpoIIE family protein phosphatase</fullName>
    </submittedName>
</protein>
<name>A0ABW4ZA76_9BACT</name>
<dbReference type="InterPro" id="IPR036457">
    <property type="entry name" value="PPM-type-like_dom_sf"/>
</dbReference>